<reference evidence="3" key="1">
    <citation type="journal article" date="2019" name="Int. J. Syst. Evol. Microbiol.">
        <title>The Global Catalogue of Microorganisms (GCM) 10K type strain sequencing project: providing services to taxonomists for standard genome sequencing and annotation.</title>
        <authorList>
            <consortium name="The Broad Institute Genomics Platform"/>
            <consortium name="The Broad Institute Genome Sequencing Center for Infectious Disease"/>
            <person name="Wu L."/>
            <person name="Ma J."/>
        </authorList>
    </citation>
    <scope>NUCLEOTIDE SEQUENCE [LARGE SCALE GENOMIC DNA]</scope>
    <source>
        <strain evidence="3">CECT 8472</strain>
    </source>
</reference>
<dbReference type="CDD" id="cd02440">
    <property type="entry name" value="AdoMet_MTases"/>
    <property type="match status" value="1"/>
</dbReference>
<evidence type="ECO:0000259" key="1">
    <source>
        <dbReference type="Pfam" id="PF08242"/>
    </source>
</evidence>
<sequence length="184" mass="20589">MQQSLIFLKSFLNSPKAVGSVVPSSRYLVNVIVSGIDWPTLGSVAELGAGTGVVTDAIDRQRSRDSEFLVFESDRSMRAALEKRYDAVSVHDNAFELRTVMDSRGLSGLDCIVSGLPFVNFSQADRTFLLKEFHDLLNPGGIFVALQFSRNIRPDLKSLYDEMKMSHVWANVPPAYVYHCRRAR</sequence>
<gene>
    <name evidence="2" type="ORF">ACFOW6_02410</name>
</gene>
<dbReference type="InterPro" id="IPR013217">
    <property type="entry name" value="Methyltransf_12"/>
</dbReference>
<evidence type="ECO:0000313" key="2">
    <source>
        <dbReference type="EMBL" id="MFC4350390.1"/>
    </source>
</evidence>
<accession>A0ABV8UGS9</accession>
<comment type="caution">
    <text evidence="2">The sequence shown here is derived from an EMBL/GenBank/DDBJ whole genome shotgun (WGS) entry which is preliminary data.</text>
</comment>
<dbReference type="Proteomes" id="UP001595799">
    <property type="component" value="Unassembled WGS sequence"/>
</dbReference>
<dbReference type="Gene3D" id="3.40.50.150">
    <property type="entry name" value="Vaccinia Virus protein VP39"/>
    <property type="match status" value="1"/>
</dbReference>
<proteinExistence type="predicted"/>
<keyword evidence="2" id="KW-0489">Methyltransferase</keyword>
<keyword evidence="2" id="KW-0808">Transferase</keyword>
<feature type="domain" description="Methyltransferase type 12" evidence="1">
    <location>
        <begin position="46"/>
        <end position="143"/>
    </location>
</feature>
<dbReference type="EMBL" id="JBHSCW010000001">
    <property type="protein sequence ID" value="MFC4350390.1"/>
    <property type="molecule type" value="Genomic_DNA"/>
</dbReference>
<dbReference type="RefSeq" id="WP_382420728.1">
    <property type="nucleotide sequence ID" value="NZ_JBHSCW010000001.1"/>
</dbReference>
<evidence type="ECO:0000313" key="3">
    <source>
        <dbReference type="Proteomes" id="UP001595799"/>
    </source>
</evidence>
<dbReference type="Pfam" id="PF08242">
    <property type="entry name" value="Methyltransf_12"/>
    <property type="match status" value="1"/>
</dbReference>
<organism evidence="2 3">
    <name type="scientific">Fodinicurvata halophila</name>
    <dbReference type="NCBI Taxonomy" id="1419723"/>
    <lineage>
        <taxon>Bacteria</taxon>
        <taxon>Pseudomonadati</taxon>
        <taxon>Pseudomonadota</taxon>
        <taxon>Alphaproteobacteria</taxon>
        <taxon>Rhodospirillales</taxon>
        <taxon>Rhodovibrionaceae</taxon>
        <taxon>Fodinicurvata</taxon>
    </lineage>
</organism>
<dbReference type="GO" id="GO:0008168">
    <property type="term" value="F:methyltransferase activity"/>
    <property type="evidence" value="ECO:0007669"/>
    <property type="project" value="UniProtKB-KW"/>
</dbReference>
<name>A0ABV8UGS9_9PROT</name>
<keyword evidence="3" id="KW-1185">Reference proteome</keyword>
<dbReference type="SUPFAM" id="SSF53335">
    <property type="entry name" value="S-adenosyl-L-methionine-dependent methyltransferases"/>
    <property type="match status" value="1"/>
</dbReference>
<dbReference type="GO" id="GO:0032259">
    <property type="term" value="P:methylation"/>
    <property type="evidence" value="ECO:0007669"/>
    <property type="project" value="UniProtKB-KW"/>
</dbReference>
<dbReference type="InterPro" id="IPR029063">
    <property type="entry name" value="SAM-dependent_MTases_sf"/>
</dbReference>
<protein>
    <submittedName>
        <fullName evidence="2">Class I SAM-dependent methyltransferase</fullName>
    </submittedName>
</protein>